<evidence type="ECO:0000259" key="5">
    <source>
        <dbReference type="PROSITE" id="PS50893"/>
    </source>
</evidence>
<dbReference type="GO" id="GO:0016887">
    <property type="term" value="F:ATP hydrolysis activity"/>
    <property type="evidence" value="ECO:0007669"/>
    <property type="project" value="InterPro"/>
</dbReference>
<evidence type="ECO:0000256" key="4">
    <source>
        <dbReference type="ARBA" id="ARBA00038388"/>
    </source>
</evidence>
<accession>E7C443</accession>
<dbReference type="InterPro" id="IPR017871">
    <property type="entry name" value="ABC_transporter-like_CS"/>
</dbReference>
<dbReference type="GO" id="GO:0098796">
    <property type="term" value="C:membrane protein complex"/>
    <property type="evidence" value="ECO:0007669"/>
    <property type="project" value="UniProtKB-ARBA"/>
</dbReference>
<proteinExistence type="inferred from homology"/>
<dbReference type="InterPro" id="IPR015854">
    <property type="entry name" value="ABC_transpr_LolD-like"/>
</dbReference>
<dbReference type="InterPro" id="IPR003439">
    <property type="entry name" value="ABC_transporter-like_ATP-bd"/>
</dbReference>
<dbReference type="EMBL" id="GU567979">
    <property type="protein sequence ID" value="ADI22217.1"/>
    <property type="molecule type" value="Genomic_DNA"/>
</dbReference>
<dbReference type="InterPro" id="IPR003593">
    <property type="entry name" value="AAA+_ATPase"/>
</dbReference>
<dbReference type="PROSITE" id="PS50893">
    <property type="entry name" value="ABC_TRANSPORTER_2"/>
    <property type="match status" value="1"/>
</dbReference>
<evidence type="ECO:0000256" key="1">
    <source>
        <dbReference type="ARBA" id="ARBA00022448"/>
    </source>
</evidence>
<dbReference type="Pfam" id="PF00005">
    <property type="entry name" value="ABC_tran"/>
    <property type="match status" value="1"/>
</dbReference>
<dbReference type="InterPro" id="IPR017911">
    <property type="entry name" value="MacB-like_ATP-bd"/>
</dbReference>
<dbReference type="InterPro" id="IPR027417">
    <property type="entry name" value="P-loop_NTPase"/>
</dbReference>
<dbReference type="AlphaFoldDB" id="E7C443"/>
<keyword evidence="3" id="KW-0067">ATP-binding</keyword>
<sequence>MRFAMSNLFGGQVSPLKTRNLTKSFIGGDGKSIDVLRGVTLDLALGEAVAIVGASGAGKSTLLHLLGALDRPTDGQVLLGGREVAQLGEAELASVRNQYVGFVFQFHHLLREFTALENVMMPALLAGVGLRGAQERAKMLLGEVGLWKRESHKPRQLSGGEQQRVAVARALVNEPIVLLADEPSGNLDTKTSELLHDLIFGLRERREVSFVVVTHNRDLAERADQTLTLEDGRLQPSTQV</sequence>
<dbReference type="FunFam" id="3.40.50.300:FF:000032">
    <property type="entry name" value="Export ABC transporter ATP-binding protein"/>
    <property type="match status" value="1"/>
</dbReference>
<evidence type="ECO:0000256" key="2">
    <source>
        <dbReference type="ARBA" id="ARBA00022741"/>
    </source>
</evidence>
<feature type="domain" description="ABC transporter" evidence="5">
    <location>
        <begin position="16"/>
        <end position="240"/>
    </location>
</feature>
<organism evidence="6">
    <name type="scientific">uncultured Gemmatimonadales bacterium HF0200_34B24</name>
    <dbReference type="NCBI Taxonomy" id="723613"/>
    <lineage>
        <taxon>Bacteria</taxon>
        <taxon>Pseudomonadati</taxon>
        <taxon>Gemmatimonadota</taxon>
        <taxon>Gemmatimonadia</taxon>
        <taxon>Gemmatimonadales</taxon>
        <taxon>environmental samples</taxon>
    </lineage>
</organism>
<dbReference type="GO" id="GO:0005524">
    <property type="term" value="F:ATP binding"/>
    <property type="evidence" value="ECO:0007669"/>
    <property type="project" value="UniProtKB-KW"/>
</dbReference>
<keyword evidence="2" id="KW-0547">Nucleotide-binding</keyword>
<evidence type="ECO:0000313" key="6">
    <source>
        <dbReference type="EMBL" id="ADI22217.1"/>
    </source>
</evidence>
<dbReference type="GO" id="GO:0022857">
    <property type="term" value="F:transmembrane transporter activity"/>
    <property type="evidence" value="ECO:0007669"/>
    <property type="project" value="TreeGrafter"/>
</dbReference>
<dbReference type="Gene3D" id="3.40.50.300">
    <property type="entry name" value="P-loop containing nucleotide triphosphate hydrolases"/>
    <property type="match status" value="1"/>
</dbReference>
<dbReference type="CDD" id="cd03255">
    <property type="entry name" value="ABC_MJ0796_LolCDE_FtsE"/>
    <property type="match status" value="1"/>
</dbReference>
<reference evidence="6" key="1">
    <citation type="submission" date="2010-01" db="EMBL/GenBank/DDBJ databases">
        <title>Genome fragments of uncultured bacteria from the North Pacific subtropical Gyre.</title>
        <authorList>
            <person name="Pham V.D."/>
            <person name="Delong E.F."/>
        </authorList>
    </citation>
    <scope>NUCLEOTIDE SEQUENCE</scope>
</reference>
<dbReference type="SUPFAM" id="SSF52540">
    <property type="entry name" value="P-loop containing nucleoside triphosphate hydrolases"/>
    <property type="match status" value="1"/>
</dbReference>
<comment type="similarity">
    <text evidence="4">Belongs to the ABC transporter superfamily. Macrolide exporter (TC 3.A.1.122) family.</text>
</comment>
<name>E7C443_9BACT</name>
<dbReference type="SMART" id="SM00382">
    <property type="entry name" value="AAA"/>
    <property type="match status" value="1"/>
</dbReference>
<evidence type="ECO:0000256" key="3">
    <source>
        <dbReference type="ARBA" id="ARBA00022840"/>
    </source>
</evidence>
<dbReference type="GO" id="GO:0005886">
    <property type="term" value="C:plasma membrane"/>
    <property type="evidence" value="ECO:0007669"/>
    <property type="project" value="TreeGrafter"/>
</dbReference>
<keyword evidence="1" id="KW-0813">Transport</keyword>
<dbReference type="PANTHER" id="PTHR24220">
    <property type="entry name" value="IMPORT ATP-BINDING PROTEIN"/>
    <property type="match status" value="1"/>
</dbReference>
<protein>
    <submittedName>
        <fullName evidence="6">ABC-type antimicrobial peptide transport system, ATPase component</fullName>
    </submittedName>
</protein>
<dbReference type="PROSITE" id="PS00211">
    <property type="entry name" value="ABC_TRANSPORTER_1"/>
    <property type="match status" value="1"/>
</dbReference>
<dbReference type="PANTHER" id="PTHR24220:SF689">
    <property type="entry name" value="LIPOPROTEIN-RELEASING SYSTEM ATP-BINDING PROTEIN LOLD"/>
    <property type="match status" value="1"/>
</dbReference>